<organism evidence="1 2">
    <name type="scientific">Anopheles dirus</name>
    <dbReference type="NCBI Taxonomy" id="7168"/>
    <lineage>
        <taxon>Eukaryota</taxon>
        <taxon>Metazoa</taxon>
        <taxon>Ecdysozoa</taxon>
        <taxon>Arthropoda</taxon>
        <taxon>Hexapoda</taxon>
        <taxon>Insecta</taxon>
        <taxon>Pterygota</taxon>
        <taxon>Neoptera</taxon>
        <taxon>Endopterygota</taxon>
        <taxon>Diptera</taxon>
        <taxon>Nematocera</taxon>
        <taxon>Culicoidea</taxon>
        <taxon>Culicidae</taxon>
        <taxon>Anophelinae</taxon>
        <taxon>Anopheles</taxon>
    </lineage>
</organism>
<dbReference type="InterPro" id="IPR036770">
    <property type="entry name" value="Ankyrin_rpt-contain_sf"/>
</dbReference>
<reference evidence="1" key="2">
    <citation type="submission" date="2020-05" db="UniProtKB">
        <authorList>
            <consortium name="EnsemblMetazoa"/>
        </authorList>
    </citation>
    <scope>IDENTIFICATION</scope>
    <source>
        <strain evidence="1">WRAIR2</strain>
    </source>
</reference>
<dbReference type="Gene3D" id="1.25.40.20">
    <property type="entry name" value="Ankyrin repeat-containing domain"/>
    <property type="match status" value="1"/>
</dbReference>
<dbReference type="VEuPathDB" id="VectorBase:ADIR011538"/>
<proteinExistence type="predicted"/>
<dbReference type="Proteomes" id="UP000075884">
    <property type="component" value="Unassembled WGS sequence"/>
</dbReference>
<dbReference type="EnsemblMetazoa" id="ADIR011538-RA">
    <property type="protein sequence ID" value="ADIR011538-PA"/>
    <property type="gene ID" value="ADIR011538"/>
</dbReference>
<sequence>MGAFQYLVDRTTDLYSVDEEGRNLLHMTAQNGCFFMMHCLIVKGFDPTHTNARNGWNLFHYLACNDDEDDRSSETVITLSNMRKQNSDKINKQQHALLGILAVFGEECRNKLFTKQERLEAIALLEQLEQEEKTSGIINRKVRNNKPFFKHKIFAEYFAACWMYENKDRMR</sequence>
<name>A0A182NV37_9DIPT</name>
<evidence type="ECO:0000313" key="2">
    <source>
        <dbReference type="Proteomes" id="UP000075884"/>
    </source>
</evidence>
<evidence type="ECO:0000313" key="1">
    <source>
        <dbReference type="EnsemblMetazoa" id="ADIR011538-PA"/>
    </source>
</evidence>
<protein>
    <submittedName>
        <fullName evidence="1">ANK_REP_REGION domain-containing protein</fullName>
    </submittedName>
</protein>
<keyword evidence="2" id="KW-1185">Reference proteome</keyword>
<dbReference type="AlphaFoldDB" id="A0A182NV37"/>
<accession>A0A182NV37</accession>
<reference evidence="2" key="1">
    <citation type="submission" date="2013-03" db="EMBL/GenBank/DDBJ databases">
        <title>The Genome Sequence of Anopheles dirus WRAIR2.</title>
        <authorList>
            <consortium name="The Broad Institute Genomics Platform"/>
            <person name="Neafsey D.E."/>
            <person name="Walton C."/>
            <person name="Walker B."/>
            <person name="Young S.K."/>
            <person name="Zeng Q."/>
            <person name="Gargeya S."/>
            <person name="Fitzgerald M."/>
            <person name="Haas B."/>
            <person name="Abouelleil A."/>
            <person name="Allen A.W."/>
            <person name="Alvarado L."/>
            <person name="Arachchi H.M."/>
            <person name="Berlin A.M."/>
            <person name="Chapman S.B."/>
            <person name="Gainer-Dewar J."/>
            <person name="Goldberg J."/>
            <person name="Griggs A."/>
            <person name="Gujja S."/>
            <person name="Hansen M."/>
            <person name="Howarth C."/>
            <person name="Imamovic A."/>
            <person name="Ireland A."/>
            <person name="Larimer J."/>
            <person name="McCowan C."/>
            <person name="Murphy C."/>
            <person name="Pearson M."/>
            <person name="Poon T.W."/>
            <person name="Priest M."/>
            <person name="Roberts A."/>
            <person name="Saif S."/>
            <person name="Shea T."/>
            <person name="Sisk P."/>
            <person name="Sykes S."/>
            <person name="Wortman J."/>
            <person name="Nusbaum C."/>
            <person name="Birren B."/>
        </authorList>
    </citation>
    <scope>NUCLEOTIDE SEQUENCE [LARGE SCALE GENOMIC DNA]</scope>
    <source>
        <strain evidence="2">WRAIR2</strain>
    </source>
</reference>
<dbReference type="SUPFAM" id="SSF48403">
    <property type="entry name" value="Ankyrin repeat"/>
    <property type="match status" value="1"/>
</dbReference>
<dbReference type="STRING" id="7168.A0A182NV37"/>